<dbReference type="NCBIfam" id="NF038305">
    <property type="entry name" value="HpsJ_fam"/>
    <property type="match status" value="1"/>
</dbReference>
<name>A0A1Z4V1L8_9CYAN</name>
<dbReference type="Proteomes" id="UP000218702">
    <property type="component" value="Chromosome"/>
</dbReference>
<dbReference type="KEGG" id="dcm:NIES806_13950"/>
<evidence type="ECO:0000256" key="1">
    <source>
        <dbReference type="SAM" id="Phobius"/>
    </source>
</evidence>
<keyword evidence="3" id="KW-1185">Reference proteome</keyword>
<protein>
    <submittedName>
        <fullName evidence="2">Uncharacterized protein</fullName>
    </submittedName>
</protein>
<keyword evidence="1" id="KW-1133">Transmembrane helix</keyword>
<evidence type="ECO:0000313" key="2">
    <source>
        <dbReference type="EMBL" id="BAZ85195.1"/>
    </source>
</evidence>
<feature type="transmembrane region" description="Helical" evidence="1">
    <location>
        <begin position="43"/>
        <end position="64"/>
    </location>
</feature>
<gene>
    <name evidence="2" type="ORF">NIES806_13950</name>
</gene>
<keyword evidence="1" id="KW-0812">Transmembrane</keyword>
<dbReference type="InterPro" id="IPR047709">
    <property type="entry name" value="HpsJ-like"/>
</dbReference>
<dbReference type="RefSeq" id="WP_157749926.1">
    <property type="nucleotide sequence ID" value="NZ_AP018316.1"/>
</dbReference>
<proteinExistence type="predicted"/>
<dbReference type="EMBL" id="AP018316">
    <property type="protein sequence ID" value="BAZ85195.1"/>
    <property type="molecule type" value="Genomic_DNA"/>
</dbReference>
<feature type="transmembrane region" description="Helical" evidence="1">
    <location>
        <begin position="233"/>
        <end position="252"/>
    </location>
</feature>
<dbReference type="AlphaFoldDB" id="A0A1Z4V1L8"/>
<accession>A0A1Z4V1L8</accession>
<feature type="transmembrane region" description="Helical" evidence="1">
    <location>
        <begin position="120"/>
        <end position="138"/>
    </location>
</feature>
<dbReference type="OrthoDB" id="517386at2"/>
<keyword evidence="1" id="KW-0472">Membrane</keyword>
<feature type="transmembrane region" description="Helical" evidence="1">
    <location>
        <begin position="84"/>
        <end position="100"/>
    </location>
</feature>
<reference evidence="2 3" key="1">
    <citation type="submission" date="2017-06" db="EMBL/GenBank/DDBJ databases">
        <title>Genome sequencing of cyanobaciteial culture collection at National Institute for Environmental Studies (NIES).</title>
        <authorList>
            <person name="Hirose Y."/>
            <person name="Shimura Y."/>
            <person name="Fujisawa T."/>
            <person name="Nakamura Y."/>
            <person name="Kawachi M."/>
        </authorList>
    </citation>
    <scope>NUCLEOTIDE SEQUENCE [LARGE SCALE GENOMIC DNA]</scope>
    <source>
        <strain evidence="2 3">NIES-806</strain>
    </source>
</reference>
<sequence length="258" mass="30210">MNMKNIRESINLFFFSLVRNFIKFFRRVKLIGISFNSSDLTGLLPIIGYALVIMSFIDFIYVLSEFQLQNFESELNSIRAFTEHSWIFLIGLGFIFTRYFSENQYDIRFPEIIFQKIIRWIILLMGVAFFLAIPLVFVNTGRLLKSVNNQIIEQQKSNIEQIAQIEKGLNSGVTTAQLKLIGKNINLSPKELNLPDSQIKDSIKRNLLIAKRRISEAADQAKRQQHRNRWKNSYRTIIALFILCFTFVFVWFKIGQAF</sequence>
<organism evidence="2 3">
    <name type="scientific">Dolichospermum compactum NIES-806</name>
    <dbReference type="NCBI Taxonomy" id="1973481"/>
    <lineage>
        <taxon>Bacteria</taxon>
        <taxon>Bacillati</taxon>
        <taxon>Cyanobacteriota</taxon>
        <taxon>Cyanophyceae</taxon>
        <taxon>Nostocales</taxon>
        <taxon>Aphanizomenonaceae</taxon>
        <taxon>Dolichospermum</taxon>
        <taxon>Dolichospermum compactum</taxon>
    </lineage>
</organism>
<evidence type="ECO:0000313" key="3">
    <source>
        <dbReference type="Proteomes" id="UP000218702"/>
    </source>
</evidence>